<evidence type="ECO:0000313" key="2">
    <source>
        <dbReference type="Proteomes" id="UP000051487"/>
    </source>
</evidence>
<name>A0AAN4PNM8_ASPLE</name>
<accession>A0AAN4PNM8</accession>
<dbReference type="Proteomes" id="UP000051487">
    <property type="component" value="Unassembled WGS sequence"/>
</dbReference>
<proteinExistence type="predicted"/>
<gene>
    <name evidence="1" type="ORF">ALT_7417</name>
</gene>
<protein>
    <submittedName>
        <fullName evidence="1">Uncharacterized protein</fullName>
    </submittedName>
</protein>
<sequence>MASYSEQSSTEIEDFLQSIPEVNDFLSGESSRKPHRADIFQAIQRRIKQLLSVTTLGEDHWTTELAELDLDKNSASDEANSITSILTSYVLNRPWVFQPWLVQRKLENRNDRFSDASHVPMSPLPESHTGHGSILAFEDLAEMVTHDVAKTDHIGNEVIVVNKVERVSNKPEILGQSDAALGLAGFSPWIEKATAEDGNTDPEPRLITDIEDDYINQYRKHVQLAGTPSRQCARISFSQRDPRRSEASSTIATKILVDHGFMNFESQVRTLEDVVGPLDQLLFIHHVSSKSESQTDGDEDYAEIVSIQMKEIDEFIDAYWKCRNLFEESAESSEDESHGFRFASIGLFATHLLSFVHPAFLIFTAGSFFYEFLRRFGFNRPSDVLILQKLTPLMKSMEPLLKALRVGQFNGDRNSNSAQSEVLHLTALVVQALNLILQSYLRGSETPFRFEFLTAPIFDFVLEGANPSPEAPKIYAGSHRLSCLGDMLRKEVLVFGLQNPLLQKRLDVIATPAQVAAMWGPAEFVIRRTDCLLLFDEGEQDVVDSQMDIPTPGKMTISGIKIHNGMILPSDETDDAIPKWHWTLVNQAEYSMRLICETNIRVDLHTRIRIGDTNGLHLTPIGPAYWNQSCRRSMSFEELQSNFQIPGASDPCIEMKNFTVGLQSGEYMNFIAQATFEKVPGRTAKEVLLTSKGLFEFQISEFDEMWGLFVSLCTGVMTRVRLRDLVAFVCLHVPGQIPKLPGNSYEASLDAFVQALSGEEHLTVWLASLVLESEQRDLSTRQSLEWLQERILSLFRNVLAMLKDTGISKNGDLHLAFLNEQRKNRMLVLSARDHPWTKILSDSSITATFACVSPYCFETIGHTCQEGQWKLPDKFRLSTKLNTFTRHLRGTDGPGETLQIGKRYCINAPHLDMVAKVDRLVDVVGQHSFYSITAKKRRVPLFVSQHIRRRADLREEDSASAFKCIISGYGN</sequence>
<comment type="caution">
    <text evidence="1">The sequence shown here is derived from an EMBL/GenBank/DDBJ whole genome shotgun (WGS) entry which is preliminary data.</text>
</comment>
<evidence type="ECO:0000313" key="1">
    <source>
        <dbReference type="EMBL" id="GAQ10096.1"/>
    </source>
</evidence>
<organism evidence="1 2">
    <name type="scientific">Aspergillus lentulus</name>
    <dbReference type="NCBI Taxonomy" id="293939"/>
    <lineage>
        <taxon>Eukaryota</taxon>
        <taxon>Fungi</taxon>
        <taxon>Dikarya</taxon>
        <taxon>Ascomycota</taxon>
        <taxon>Pezizomycotina</taxon>
        <taxon>Eurotiomycetes</taxon>
        <taxon>Eurotiomycetidae</taxon>
        <taxon>Eurotiales</taxon>
        <taxon>Aspergillaceae</taxon>
        <taxon>Aspergillus</taxon>
        <taxon>Aspergillus subgen. Fumigati</taxon>
    </lineage>
</organism>
<reference evidence="1 2" key="1">
    <citation type="submission" date="2015-11" db="EMBL/GenBank/DDBJ databases">
        <title>Aspergillus lentulus strain IFM 54703T.</title>
        <authorList>
            <person name="Kusuya Y."/>
            <person name="Sakai K."/>
            <person name="Kamei K."/>
            <person name="Takahashi H."/>
            <person name="Yaguchi T."/>
        </authorList>
    </citation>
    <scope>NUCLEOTIDE SEQUENCE [LARGE SCALE GENOMIC DNA]</scope>
    <source>
        <strain evidence="1 2">IFM 54703</strain>
    </source>
</reference>
<dbReference type="EMBL" id="BCLY01000013">
    <property type="protein sequence ID" value="GAQ10096.1"/>
    <property type="molecule type" value="Genomic_DNA"/>
</dbReference>
<dbReference type="AlphaFoldDB" id="A0AAN4PNM8"/>